<evidence type="ECO:0000313" key="4">
    <source>
        <dbReference type="Proteomes" id="UP000000639"/>
    </source>
</evidence>
<accession>A1SY98</accession>
<dbReference type="AlphaFoldDB" id="A1SY98"/>
<name>A1SY98_PSYIN</name>
<dbReference type="SUPFAM" id="SSF117070">
    <property type="entry name" value="LEA14-like"/>
    <property type="match status" value="2"/>
</dbReference>
<dbReference type="GO" id="GO:0009269">
    <property type="term" value="P:response to desiccation"/>
    <property type="evidence" value="ECO:0007669"/>
    <property type="project" value="InterPro"/>
</dbReference>
<dbReference type="SMART" id="SM00769">
    <property type="entry name" value="WHy"/>
    <property type="match status" value="2"/>
</dbReference>
<keyword evidence="4" id="KW-1185">Reference proteome</keyword>
<dbReference type="Proteomes" id="UP000000639">
    <property type="component" value="Chromosome"/>
</dbReference>
<evidence type="ECO:0000259" key="2">
    <source>
        <dbReference type="SMART" id="SM00769"/>
    </source>
</evidence>
<dbReference type="InterPro" id="IPR013990">
    <property type="entry name" value="WHy-dom"/>
</dbReference>
<dbReference type="RefSeq" id="WP_011771018.1">
    <property type="nucleotide sequence ID" value="NC_008709.1"/>
</dbReference>
<dbReference type="PROSITE" id="PS51257">
    <property type="entry name" value="PROKAR_LIPOPROTEIN"/>
    <property type="match status" value="1"/>
</dbReference>
<dbReference type="Gene3D" id="2.60.40.1820">
    <property type="match status" value="2"/>
</dbReference>
<comment type="similarity">
    <text evidence="1">Belongs to the LEA type 2 family.</text>
</comment>
<dbReference type="EMBL" id="CP000510">
    <property type="protein sequence ID" value="ABM04463.1"/>
    <property type="molecule type" value="Genomic_DNA"/>
</dbReference>
<dbReference type="Pfam" id="PF03168">
    <property type="entry name" value="LEA_2"/>
    <property type="match status" value="1"/>
</dbReference>
<dbReference type="InterPro" id="IPR045043">
    <property type="entry name" value="Lea14-like"/>
</dbReference>
<protein>
    <submittedName>
        <fullName evidence="3">Water Stress and Hypersensitive response</fullName>
    </submittedName>
</protein>
<reference evidence="3 4" key="1">
    <citation type="submission" date="2007-01" db="EMBL/GenBank/DDBJ databases">
        <title>Complete sequence of Psychromonas ingrahamii 37.</title>
        <authorList>
            <consortium name="US DOE Joint Genome Institute"/>
            <person name="Copeland A."/>
            <person name="Lucas S."/>
            <person name="Lapidus A."/>
            <person name="Barry K."/>
            <person name="Detter J.C."/>
            <person name="Glavina del Rio T."/>
            <person name="Hammon N."/>
            <person name="Israni S."/>
            <person name="Dalin E."/>
            <person name="Tice H."/>
            <person name="Pitluck S."/>
            <person name="Thompson L.S."/>
            <person name="Brettin T."/>
            <person name="Bruce D."/>
            <person name="Han C."/>
            <person name="Tapia R."/>
            <person name="Schmutz J."/>
            <person name="Larimer F."/>
            <person name="Land M."/>
            <person name="Hauser L."/>
            <person name="Kyrpides N."/>
            <person name="Ivanova N."/>
            <person name="Staley J."/>
            <person name="Richardson P."/>
        </authorList>
    </citation>
    <scope>NUCLEOTIDE SEQUENCE [LARGE SCALE GENOMIC DNA]</scope>
    <source>
        <strain evidence="3 4">37</strain>
    </source>
</reference>
<dbReference type="OrthoDB" id="6213455at2"/>
<feature type="domain" description="Water stress and hypersensitive response" evidence="2">
    <location>
        <begin position="151"/>
        <end position="263"/>
    </location>
</feature>
<dbReference type="PANTHER" id="PTHR31459:SF2">
    <property type="entry name" value="OS03G0843300 PROTEIN"/>
    <property type="match status" value="1"/>
</dbReference>
<evidence type="ECO:0000256" key="1">
    <source>
        <dbReference type="ARBA" id="ARBA00005960"/>
    </source>
</evidence>
<dbReference type="eggNOG" id="COG5608">
    <property type="taxonomic scope" value="Bacteria"/>
</dbReference>
<organism evidence="3 4">
    <name type="scientific">Psychromonas ingrahamii (strain DSM 17664 / CCUG 51855 / 37)</name>
    <dbReference type="NCBI Taxonomy" id="357804"/>
    <lineage>
        <taxon>Bacteria</taxon>
        <taxon>Pseudomonadati</taxon>
        <taxon>Pseudomonadota</taxon>
        <taxon>Gammaproteobacteria</taxon>
        <taxon>Alteromonadales</taxon>
        <taxon>Psychromonadaceae</taxon>
        <taxon>Psychromonas</taxon>
    </lineage>
</organism>
<sequence length="264" mass="29100">MIKNLIAVLIVVMVSGCTTLQKELKNYVKQPEVSYKSISIGKVSTSVIELNPTFNIANNNNFSIPIDAVTYDLSFNNKKMLSGEKKSIGLLPANNGKDITLSLDLTEQTLTSLQQLLFKDKKLDYQVKGGVKTMGLTIPFEKSATLYVPEISIKEVKMVKGSFTQLDILLSVDLNNPNEFVLPLGLLNYTVSSSGKTLFKGDLKNNKISTGKNNIQLPLTIKPGDLFSTVFGLLSNPTLPLHFEISSPMFKKSHDQSLDLSSFF</sequence>
<dbReference type="PANTHER" id="PTHR31459">
    <property type="match status" value="1"/>
</dbReference>
<evidence type="ECO:0000313" key="3">
    <source>
        <dbReference type="EMBL" id="ABM04463.1"/>
    </source>
</evidence>
<feature type="domain" description="Water stress and hypersensitive response" evidence="2">
    <location>
        <begin position="33"/>
        <end position="145"/>
    </location>
</feature>
<proteinExistence type="inferred from homology"/>
<gene>
    <name evidence="3" type="ordered locus">Ping_2756</name>
</gene>
<dbReference type="InterPro" id="IPR004864">
    <property type="entry name" value="LEA_2"/>
</dbReference>
<dbReference type="KEGG" id="pin:Ping_2756"/>
<dbReference type="STRING" id="357804.Ping_2756"/>
<dbReference type="HOGENOM" id="CLU_972658_0_0_6"/>